<accession>A0ABZ0SPZ6</accession>
<evidence type="ECO:0000256" key="1">
    <source>
        <dbReference type="SAM" id="Phobius"/>
    </source>
</evidence>
<keyword evidence="3" id="KW-1185">Reference proteome</keyword>
<dbReference type="Pfam" id="PF13196">
    <property type="entry name" value="DUF4012"/>
    <property type="match status" value="1"/>
</dbReference>
<organism evidence="2 3">
    <name type="scientific">Microbacterium rhizosphaerae</name>
    <dbReference type="NCBI Taxonomy" id="1678237"/>
    <lineage>
        <taxon>Bacteria</taxon>
        <taxon>Bacillati</taxon>
        <taxon>Actinomycetota</taxon>
        <taxon>Actinomycetes</taxon>
        <taxon>Micrococcales</taxon>
        <taxon>Microbacteriaceae</taxon>
        <taxon>Microbacterium</taxon>
    </lineage>
</organism>
<gene>
    <name evidence="2" type="ORF">SM116_04400</name>
</gene>
<sequence>MSSENGRAATGDSPRRHRRRWPWILLGCFVLLLGIAAASGFATYQLYKQAKTVEADLSTAKHELGLLSVQVSTGDQAGIQASSERALAATTHANQTVQGRLWAIGAYVPFIGQNVAAVRDATEATDILVRDAVPVGVRLLTNLRPEKIKLAGGGIDLAPFQAAMKDLPSLNAAFAEAQQKVAGIDRKALLPIVDQAIGQLLTVIDQTAPTLQRVQSVMPTLLKIAGGDGPRHYLLIFQNNAEIRATGGNPAVSMVVTVDNGRVTFDSQANSTTFASAGRNAQFASLPAETLALYLKTVNRNSQDFTMTPDFPTTAQLFENLWQQTSGTRPDGVVSVDPVVFAEMLSVAGPFRAGDGTEIGADNAVKALLSDAYARYPTGPESNAFFADVASRGFLHLTTPTWDPMKMLAVLQKAAGEQRVYLAFSRADEQAMAVEYGLDGALRADNKTKTQLGIYLNDYSVGKLEYYLKTSVSAACDVGKRTATVTMTLASSVPSSPLDYYVLGLRNGSYGLSGRDMMIDVLFFAPPGAKIVATTPSTGDVKSLNRAGVEKGNTAISRTIALRQGHTRTVAYTVQLPEGPLGALELRHTPTVTDTPVTIDANCGALMGSASK</sequence>
<evidence type="ECO:0000313" key="2">
    <source>
        <dbReference type="EMBL" id="WPR90540.1"/>
    </source>
</evidence>
<dbReference type="InterPro" id="IPR025101">
    <property type="entry name" value="DUF4012"/>
</dbReference>
<feature type="transmembrane region" description="Helical" evidence="1">
    <location>
        <begin position="21"/>
        <end position="44"/>
    </location>
</feature>
<evidence type="ECO:0000313" key="3">
    <source>
        <dbReference type="Proteomes" id="UP001323798"/>
    </source>
</evidence>
<proteinExistence type="predicted"/>
<dbReference type="Proteomes" id="UP001323798">
    <property type="component" value="Chromosome"/>
</dbReference>
<dbReference type="EMBL" id="CP139368">
    <property type="protein sequence ID" value="WPR90540.1"/>
    <property type="molecule type" value="Genomic_DNA"/>
</dbReference>
<name>A0ABZ0SPZ6_9MICO</name>
<protein>
    <submittedName>
        <fullName evidence="2">DUF4012 domain-containing protein</fullName>
    </submittedName>
</protein>
<keyword evidence="1" id="KW-0472">Membrane</keyword>
<keyword evidence="1" id="KW-0812">Transmembrane</keyword>
<reference evidence="2 3" key="1">
    <citation type="submission" date="2023-11" db="EMBL/GenBank/DDBJ databases">
        <title>Genome sequence of Microbacterium rhizosphaerae KACC 19337.</title>
        <authorList>
            <person name="Choi H."/>
            <person name="Kim S."/>
            <person name="Kim Y."/>
            <person name="Kwon S.-W."/>
            <person name="Heo J."/>
        </authorList>
    </citation>
    <scope>NUCLEOTIDE SEQUENCE [LARGE SCALE GENOMIC DNA]</scope>
    <source>
        <strain evidence="2 3">KACC 19337</strain>
    </source>
</reference>
<dbReference type="RefSeq" id="WP_320943251.1">
    <property type="nucleotide sequence ID" value="NZ_BAABEU010000011.1"/>
</dbReference>
<keyword evidence="1" id="KW-1133">Transmembrane helix</keyword>